<dbReference type="OrthoDB" id="5213630at2759"/>
<dbReference type="AlphaFoldDB" id="X0LZI9"/>
<evidence type="ECO:0000313" key="3">
    <source>
        <dbReference type="EMBL" id="EXM13850.1"/>
    </source>
</evidence>
<keyword evidence="1" id="KW-0175">Coiled coil</keyword>
<feature type="region of interest" description="Disordered" evidence="2">
    <location>
        <begin position="1"/>
        <end position="69"/>
    </location>
</feature>
<dbReference type="Proteomes" id="UP000030701">
    <property type="component" value="Unassembled WGS sequence"/>
</dbReference>
<feature type="coiled-coil region" evidence="1">
    <location>
        <begin position="88"/>
        <end position="122"/>
    </location>
</feature>
<dbReference type="HOGENOM" id="CLU_630121_0_0_1"/>
<reference evidence="3" key="2">
    <citation type="submission" date="2012-05" db="EMBL/GenBank/DDBJ databases">
        <title>The Genome Annotation of Fusarium oxysporum Cotton.</title>
        <authorList>
            <consortium name="The Broad Institute Genomics Platform"/>
            <person name="Ma L.-J."/>
            <person name="Corby-Kistler H."/>
            <person name="Broz K."/>
            <person name="Gale L.R."/>
            <person name="Jonkers W."/>
            <person name="O'Donnell K."/>
            <person name="Ploetz R."/>
            <person name="Steinberg C."/>
            <person name="Schwartz D.C."/>
            <person name="VanEtten H."/>
            <person name="Zhou S."/>
            <person name="Young S.K."/>
            <person name="Zeng Q."/>
            <person name="Gargeya S."/>
            <person name="Fitzgerald M."/>
            <person name="Abouelleil A."/>
            <person name="Alvarado L."/>
            <person name="Chapman S.B."/>
            <person name="Gainer-Dewar J."/>
            <person name="Goldberg J."/>
            <person name="Griggs A."/>
            <person name="Gujja S."/>
            <person name="Hansen M."/>
            <person name="Howarth C."/>
            <person name="Imamovic A."/>
            <person name="Ireland A."/>
            <person name="Larimer J."/>
            <person name="McCowan C."/>
            <person name="Murphy C."/>
            <person name="Pearson M."/>
            <person name="Poon T.W."/>
            <person name="Priest M."/>
            <person name="Roberts A."/>
            <person name="Saif S."/>
            <person name="Shea T."/>
            <person name="Sykes S."/>
            <person name="Wortman J."/>
            <person name="Nusbaum C."/>
            <person name="Birren B."/>
        </authorList>
    </citation>
    <scope>NUCLEOTIDE SEQUENCE</scope>
    <source>
        <strain evidence="3">25433</strain>
    </source>
</reference>
<organism evidence="3">
    <name type="scientific">Fusarium oxysporum f. sp. vasinfectum 25433</name>
    <dbReference type="NCBI Taxonomy" id="1089449"/>
    <lineage>
        <taxon>Eukaryota</taxon>
        <taxon>Fungi</taxon>
        <taxon>Dikarya</taxon>
        <taxon>Ascomycota</taxon>
        <taxon>Pezizomycotina</taxon>
        <taxon>Sordariomycetes</taxon>
        <taxon>Hypocreomycetidae</taxon>
        <taxon>Hypocreales</taxon>
        <taxon>Nectriaceae</taxon>
        <taxon>Fusarium</taxon>
        <taxon>Fusarium oxysporum species complex</taxon>
    </lineage>
</organism>
<gene>
    <name evidence="3" type="ORF">FOTG_17708</name>
</gene>
<accession>X0LZI9</accession>
<protein>
    <submittedName>
        <fullName evidence="3">Uncharacterized protein</fullName>
    </submittedName>
</protein>
<name>X0LZI9_FUSOX</name>
<sequence>MDSHFSQYEMGLDQRNTELMSGTPPVQGYASAPGTNTQNGTDSMSPYESSAAMTSPALPPRPNQQPDDHLKKQLHDLHHALAAEVSKNKQYQDLLSQSHNQAEEVNQALSQTTAEVEEYKALWKQSARDLNSHLVNDRGFKPFDDKFFIDKVTLLRRNIRDFAYQYYDNWPADIKVSSNPIREMADMLDLDPNYMCRDLSPSSVVRAYIWGFLGQHVFGRFVWAGNPPAMCELLDSLKPSKESSPADQEERSRQIDLWKARTSTLLQGPLTLRGSNKHKESQEKSFKELTNHLIGLLPPNVKTKDLSEQVSSIWDDAVRLDMVLNTQASGLHLYYRLRKEKPMGFDDTKMEVELERNDSPSSDIVTCVLAPALGRRGESDGTRLAERAYLLKMLVSCQVGDKRPRGQKPEERDHTRSGMIRAAASNLRNRLNINY</sequence>
<dbReference type="EMBL" id="JH658105">
    <property type="protein sequence ID" value="EXM13850.1"/>
    <property type="molecule type" value="Genomic_DNA"/>
</dbReference>
<evidence type="ECO:0000256" key="1">
    <source>
        <dbReference type="SAM" id="Coils"/>
    </source>
</evidence>
<reference evidence="3" key="1">
    <citation type="submission" date="2011-11" db="EMBL/GenBank/DDBJ databases">
        <title>The Genome Sequence of Fusarium oxysporum Cotton.</title>
        <authorList>
            <consortium name="The Broad Institute Genome Sequencing Platform"/>
            <person name="Ma L.-J."/>
            <person name="Gale L.R."/>
            <person name="Schwartz D.C."/>
            <person name="Zhou S."/>
            <person name="Corby-Kistler H."/>
            <person name="Young S.K."/>
            <person name="Zeng Q."/>
            <person name="Gargeya S."/>
            <person name="Fitzgerald M."/>
            <person name="Haas B."/>
            <person name="Abouelleil A."/>
            <person name="Alvarado L."/>
            <person name="Arachchi H.M."/>
            <person name="Berlin A."/>
            <person name="Brown A."/>
            <person name="Chapman S.B."/>
            <person name="Chen Z."/>
            <person name="Dunbar C."/>
            <person name="Freedman E."/>
            <person name="Gearin G."/>
            <person name="Goldberg J."/>
            <person name="Griggs A."/>
            <person name="Gujja S."/>
            <person name="Heiman D."/>
            <person name="Howarth C."/>
            <person name="Larson L."/>
            <person name="Lui A."/>
            <person name="MacDonald P.J.P."/>
            <person name="Montmayeur A."/>
            <person name="Murphy C."/>
            <person name="Neiman D."/>
            <person name="Pearson M."/>
            <person name="Priest M."/>
            <person name="Roberts A."/>
            <person name="Saif S."/>
            <person name="Shea T."/>
            <person name="Shenoy N."/>
            <person name="Sisk P."/>
            <person name="Stolte C."/>
            <person name="Sykes S."/>
            <person name="Wortman J."/>
            <person name="Nusbaum C."/>
            <person name="Birren B."/>
        </authorList>
    </citation>
    <scope>NUCLEOTIDE SEQUENCE [LARGE SCALE GENOMIC DNA]</scope>
    <source>
        <strain evidence="3">25433</strain>
    </source>
</reference>
<evidence type="ECO:0000256" key="2">
    <source>
        <dbReference type="SAM" id="MobiDB-lite"/>
    </source>
</evidence>
<proteinExistence type="predicted"/>
<feature type="compositionally biased region" description="Polar residues" evidence="2">
    <location>
        <begin position="33"/>
        <end position="53"/>
    </location>
</feature>